<evidence type="ECO:0000256" key="7">
    <source>
        <dbReference type="RuleBase" id="RU363032"/>
    </source>
</evidence>
<evidence type="ECO:0000256" key="3">
    <source>
        <dbReference type="ARBA" id="ARBA00022475"/>
    </source>
</evidence>
<sequence length="279" mass="28277">MPSGRALALPARTRAALPPAGLVAVALIAAACVAGPWVLGLDPNLTDPAASFAPPGGTHWLGTDELGRDMLARLLYGGRLSLAVAAGGVAIAFALGTSWGVLAARRGGVADELLMRGADMAMAGPQILFALVCVAAFGASLTSLIVITGLLLAPSSARMARAVVLGEMTLDYYTAGVAYGAGPLRLMLREVLPNTAPALASQAVINAASAMILEASLSFVGLGVQPPAMSWGVLLQQGYGYLYSDPKYAVCPAVAILATILCLNLAADRLGGAARRAAR</sequence>
<dbReference type="InterPro" id="IPR035906">
    <property type="entry name" value="MetI-like_sf"/>
</dbReference>
<dbReference type="Proteomes" id="UP000588112">
    <property type="component" value="Unassembled WGS sequence"/>
</dbReference>
<dbReference type="GO" id="GO:0055085">
    <property type="term" value="P:transmembrane transport"/>
    <property type="evidence" value="ECO:0007669"/>
    <property type="project" value="InterPro"/>
</dbReference>
<feature type="transmembrane region" description="Helical" evidence="7">
    <location>
        <begin position="20"/>
        <end position="39"/>
    </location>
</feature>
<keyword evidence="3" id="KW-1003">Cell membrane</keyword>
<keyword evidence="4 7" id="KW-0812">Transmembrane</keyword>
<comment type="similarity">
    <text evidence="7">Belongs to the binding-protein-dependent transport system permease family.</text>
</comment>
<dbReference type="Pfam" id="PF00528">
    <property type="entry name" value="BPD_transp_1"/>
    <property type="match status" value="1"/>
</dbReference>
<comment type="caution">
    <text evidence="9">The sequence shown here is derived from an EMBL/GenBank/DDBJ whole genome shotgun (WGS) entry which is preliminary data.</text>
</comment>
<feature type="transmembrane region" description="Helical" evidence="7">
    <location>
        <begin position="204"/>
        <end position="226"/>
    </location>
</feature>
<comment type="subcellular location">
    <subcellularLocation>
        <location evidence="1 7">Cell membrane</location>
        <topology evidence="1 7">Multi-pass membrane protein</topology>
    </subcellularLocation>
</comment>
<dbReference type="GO" id="GO:0005886">
    <property type="term" value="C:plasma membrane"/>
    <property type="evidence" value="ECO:0007669"/>
    <property type="project" value="UniProtKB-SubCell"/>
</dbReference>
<evidence type="ECO:0000256" key="1">
    <source>
        <dbReference type="ARBA" id="ARBA00004651"/>
    </source>
</evidence>
<protein>
    <submittedName>
        <fullName evidence="9">ABC-type dipeptide/oligopeptide/nickel transport system permease subunit</fullName>
    </submittedName>
</protein>
<evidence type="ECO:0000256" key="5">
    <source>
        <dbReference type="ARBA" id="ARBA00022989"/>
    </source>
</evidence>
<dbReference type="Gene3D" id="1.10.3720.10">
    <property type="entry name" value="MetI-like"/>
    <property type="match status" value="1"/>
</dbReference>
<feature type="transmembrane region" description="Helical" evidence="7">
    <location>
        <begin position="246"/>
        <end position="267"/>
    </location>
</feature>
<organism evidence="9 10">
    <name type="scientific">Sphaerisporangium krabiense</name>
    <dbReference type="NCBI Taxonomy" id="763782"/>
    <lineage>
        <taxon>Bacteria</taxon>
        <taxon>Bacillati</taxon>
        <taxon>Actinomycetota</taxon>
        <taxon>Actinomycetes</taxon>
        <taxon>Streptosporangiales</taxon>
        <taxon>Streptosporangiaceae</taxon>
        <taxon>Sphaerisporangium</taxon>
    </lineage>
</organism>
<reference evidence="9 10" key="1">
    <citation type="submission" date="2020-08" db="EMBL/GenBank/DDBJ databases">
        <title>Sequencing the genomes of 1000 actinobacteria strains.</title>
        <authorList>
            <person name="Klenk H.-P."/>
        </authorList>
    </citation>
    <scope>NUCLEOTIDE SEQUENCE [LARGE SCALE GENOMIC DNA]</scope>
    <source>
        <strain evidence="9 10">DSM 45790</strain>
    </source>
</reference>
<evidence type="ECO:0000313" key="9">
    <source>
        <dbReference type="EMBL" id="MBB5627141.1"/>
    </source>
</evidence>
<keyword evidence="10" id="KW-1185">Reference proteome</keyword>
<keyword evidence="6 7" id="KW-0472">Membrane</keyword>
<dbReference type="InterPro" id="IPR050366">
    <property type="entry name" value="BP-dependent_transpt_permease"/>
</dbReference>
<gene>
    <name evidence="9" type="ORF">BJ981_002840</name>
</gene>
<proteinExistence type="inferred from homology"/>
<dbReference type="PROSITE" id="PS50928">
    <property type="entry name" value="ABC_TM1"/>
    <property type="match status" value="1"/>
</dbReference>
<dbReference type="InterPro" id="IPR000515">
    <property type="entry name" value="MetI-like"/>
</dbReference>
<dbReference type="CDD" id="cd06261">
    <property type="entry name" value="TM_PBP2"/>
    <property type="match status" value="1"/>
</dbReference>
<feature type="domain" description="ABC transmembrane type-1" evidence="8">
    <location>
        <begin position="78"/>
        <end position="267"/>
    </location>
</feature>
<dbReference type="PANTHER" id="PTHR43386:SF25">
    <property type="entry name" value="PEPTIDE ABC TRANSPORTER PERMEASE PROTEIN"/>
    <property type="match status" value="1"/>
</dbReference>
<evidence type="ECO:0000256" key="6">
    <source>
        <dbReference type="ARBA" id="ARBA00023136"/>
    </source>
</evidence>
<feature type="transmembrane region" description="Helical" evidence="7">
    <location>
        <begin position="80"/>
        <end position="104"/>
    </location>
</feature>
<dbReference type="SUPFAM" id="SSF161098">
    <property type="entry name" value="MetI-like"/>
    <property type="match status" value="1"/>
</dbReference>
<dbReference type="AlphaFoldDB" id="A0A7W9DQ50"/>
<keyword evidence="5 7" id="KW-1133">Transmembrane helix</keyword>
<keyword evidence="2 7" id="KW-0813">Transport</keyword>
<accession>A0A7W9DQ50</accession>
<feature type="transmembrane region" description="Helical" evidence="7">
    <location>
        <begin position="125"/>
        <end position="152"/>
    </location>
</feature>
<evidence type="ECO:0000256" key="4">
    <source>
        <dbReference type="ARBA" id="ARBA00022692"/>
    </source>
</evidence>
<evidence type="ECO:0000259" key="8">
    <source>
        <dbReference type="PROSITE" id="PS50928"/>
    </source>
</evidence>
<dbReference type="PANTHER" id="PTHR43386">
    <property type="entry name" value="OLIGOPEPTIDE TRANSPORT SYSTEM PERMEASE PROTEIN APPC"/>
    <property type="match status" value="1"/>
</dbReference>
<name>A0A7W9DQ50_9ACTN</name>
<dbReference type="RefSeq" id="WP_184611584.1">
    <property type="nucleotide sequence ID" value="NZ_BOOS01000048.1"/>
</dbReference>
<dbReference type="PROSITE" id="PS51257">
    <property type="entry name" value="PROKAR_LIPOPROTEIN"/>
    <property type="match status" value="1"/>
</dbReference>
<evidence type="ECO:0000256" key="2">
    <source>
        <dbReference type="ARBA" id="ARBA00022448"/>
    </source>
</evidence>
<dbReference type="EMBL" id="JACHBR010000001">
    <property type="protein sequence ID" value="MBB5627141.1"/>
    <property type="molecule type" value="Genomic_DNA"/>
</dbReference>
<evidence type="ECO:0000313" key="10">
    <source>
        <dbReference type="Proteomes" id="UP000588112"/>
    </source>
</evidence>